<accession>A0A6C0I8I4</accession>
<feature type="transmembrane region" description="Helical" evidence="1">
    <location>
        <begin position="22"/>
        <end position="40"/>
    </location>
</feature>
<evidence type="ECO:0000313" key="2">
    <source>
        <dbReference type="EMBL" id="QHT89264.1"/>
    </source>
</evidence>
<protein>
    <submittedName>
        <fullName evidence="2">Uncharacterized protein</fullName>
    </submittedName>
</protein>
<proteinExistence type="predicted"/>
<dbReference type="EMBL" id="MN740138">
    <property type="protein sequence ID" value="QHT89264.1"/>
    <property type="molecule type" value="Genomic_DNA"/>
</dbReference>
<sequence length="62" mass="7397">MKFFFNAIECFAFILPGIPGSFNVRMAILSIYFIAHYIGLQNEYKSFKNKMITYYNGRYKKH</sequence>
<name>A0A6C0I8I4_9ZZZZ</name>
<organism evidence="2">
    <name type="scientific">viral metagenome</name>
    <dbReference type="NCBI Taxonomy" id="1070528"/>
    <lineage>
        <taxon>unclassified sequences</taxon>
        <taxon>metagenomes</taxon>
        <taxon>organismal metagenomes</taxon>
    </lineage>
</organism>
<reference evidence="2" key="1">
    <citation type="journal article" date="2020" name="Nature">
        <title>Giant virus diversity and host interactions through global metagenomics.</title>
        <authorList>
            <person name="Schulz F."/>
            <person name="Roux S."/>
            <person name="Paez-Espino D."/>
            <person name="Jungbluth S."/>
            <person name="Walsh D.A."/>
            <person name="Denef V.J."/>
            <person name="McMahon K.D."/>
            <person name="Konstantinidis K.T."/>
            <person name="Eloe-Fadrosh E.A."/>
            <person name="Kyrpides N.C."/>
            <person name="Woyke T."/>
        </authorList>
    </citation>
    <scope>NUCLEOTIDE SEQUENCE</scope>
    <source>
        <strain evidence="2">GVMAG-M-3300023184-53</strain>
    </source>
</reference>
<keyword evidence="1" id="KW-1133">Transmembrane helix</keyword>
<keyword evidence="1" id="KW-0472">Membrane</keyword>
<keyword evidence="1" id="KW-0812">Transmembrane</keyword>
<evidence type="ECO:0000256" key="1">
    <source>
        <dbReference type="SAM" id="Phobius"/>
    </source>
</evidence>
<dbReference type="AlphaFoldDB" id="A0A6C0I8I4"/>